<evidence type="ECO:0000256" key="2">
    <source>
        <dbReference type="ARBA" id="ARBA00023125"/>
    </source>
</evidence>
<feature type="domain" description="HTH luxR-type" evidence="4">
    <location>
        <begin position="855"/>
        <end position="918"/>
    </location>
</feature>
<dbReference type="InterPro" id="IPR011990">
    <property type="entry name" value="TPR-like_helical_dom_sf"/>
</dbReference>
<dbReference type="InterPro" id="IPR027417">
    <property type="entry name" value="P-loop_NTPase"/>
</dbReference>
<dbReference type="SMART" id="SM00421">
    <property type="entry name" value="HTH_LUXR"/>
    <property type="match status" value="1"/>
</dbReference>
<dbReference type="RefSeq" id="WP_114451736.1">
    <property type="nucleotide sequence ID" value="NZ_QPJC01000002.1"/>
</dbReference>
<protein>
    <submittedName>
        <fullName evidence="5">LuxR family maltose regulon positive regulatory protein</fullName>
    </submittedName>
</protein>
<evidence type="ECO:0000256" key="1">
    <source>
        <dbReference type="ARBA" id="ARBA00023015"/>
    </source>
</evidence>
<evidence type="ECO:0000259" key="4">
    <source>
        <dbReference type="PROSITE" id="PS50043"/>
    </source>
</evidence>
<dbReference type="InterPro" id="IPR059106">
    <property type="entry name" value="WHD_MalT"/>
</dbReference>
<dbReference type="SUPFAM" id="SSF46894">
    <property type="entry name" value="C-terminal effector domain of the bipartite response regulators"/>
    <property type="match status" value="1"/>
</dbReference>
<dbReference type="Gene3D" id="1.25.40.10">
    <property type="entry name" value="Tetratricopeptide repeat domain"/>
    <property type="match status" value="1"/>
</dbReference>
<dbReference type="Proteomes" id="UP000253495">
    <property type="component" value="Unassembled WGS sequence"/>
</dbReference>
<dbReference type="SUPFAM" id="SSF52540">
    <property type="entry name" value="P-loop containing nucleoside triphosphate hydrolases"/>
    <property type="match status" value="1"/>
</dbReference>
<evidence type="ECO:0000313" key="6">
    <source>
        <dbReference type="Proteomes" id="UP000253495"/>
    </source>
</evidence>
<dbReference type="InterPro" id="IPR016032">
    <property type="entry name" value="Sig_transdc_resp-reg_C-effctor"/>
</dbReference>
<dbReference type="Pfam" id="PF00196">
    <property type="entry name" value="GerE"/>
    <property type="match status" value="1"/>
</dbReference>
<proteinExistence type="predicted"/>
<dbReference type="InterPro" id="IPR041617">
    <property type="entry name" value="TPR_MalT"/>
</dbReference>
<dbReference type="Pfam" id="PF17874">
    <property type="entry name" value="TPR_MalT"/>
    <property type="match status" value="1"/>
</dbReference>
<dbReference type="GO" id="GO:0006355">
    <property type="term" value="P:regulation of DNA-templated transcription"/>
    <property type="evidence" value="ECO:0007669"/>
    <property type="project" value="InterPro"/>
</dbReference>
<name>A0A368VUU9_9ACTN</name>
<dbReference type="OrthoDB" id="136365at2"/>
<dbReference type="Gene3D" id="1.10.10.10">
    <property type="entry name" value="Winged helix-like DNA-binding domain superfamily/Winged helix DNA-binding domain"/>
    <property type="match status" value="1"/>
</dbReference>
<accession>A0A368VUU9</accession>
<keyword evidence="2" id="KW-0238">DNA-binding</keyword>
<dbReference type="CDD" id="cd06170">
    <property type="entry name" value="LuxR_C_like"/>
    <property type="match status" value="1"/>
</dbReference>
<dbReference type="InterPro" id="IPR000792">
    <property type="entry name" value="Tscrpt_reg_LuxR_C"/>
</dbReference>
<keyword evidence="3" id="KW-0804">Transcription</keyword>
<evidence type="ECO:0000256" key="3">
    <source>
        <dbReference type="ARBA" id="ARBA00023163"/>
    </source>
</evidence>
<comment type="caution">
    <text evidence="5">The sequence shown here is derived from an EMBL/GenBank/DDBJ whole genome shotgun (WGS) entry which is preliminary data.</text>
</comment>
<dbReference type="PANTHER" id="PTHR44688">
    <property type="entry name" value="DNA-BINDING TRANSCRIPTIONAL ACTIVATOR DEVR_DOSR"/>
    <property type="match status" value="1"/>
</dbReference>
<dbReference type="AlphaFoldDB" id="A0A368VUU9"/>
<evidence type="ECO:0000313" key="5">
    <source>
        <dbReference type="EMBL" id="RCW45874.1"/>
    </source>
</evidence>
<keyword evidence="1" id="KW-0805">Transcription regulation</keyword>
<dbReference type="Gene3D" id="3.40.50.300">
    <property type="entry name" value="P-loop containing nucleotide triphosphate hydrolases"/>
    <property type="match status" value="1"/>
</dbReference>
<dbReference type="SUPFAM" id="SSF48452">
    <property type="entry name" value="TPR-like"/>
    <property type="match status" value="2"/>
</dbReference>
<reference evidence="5 6" key="1">
    <citation type="submission" date="2018-07" db="EMBL/GenBank/DDBJ databases">
        <title>Genomic Encyclopedia of Type Strains, Phase III (KMG-III): the genomes of soil and plant-associated and newly described type strains.</title>
        <authorList>
            <person name="Whitman W."/>
        </authorList>
    </citation>
    <scope>NUCLEOTIDE SEQUENCE [LARGE SCALE GENOMIC DNA]</scope>
    <source>
        <strain evidence="5 6">CECT 8575</strain>
    </source>
</reference>
<organism evidence="5 6">
    <name type="scientific">Halopolyspora algeriensis</name>
    <dbReference type="NCBI Taxonomy" id="1500506"/>
    <lineage>
        <taxon>Bacteria</taxon>
        <taxon>Bacillati</taxon>
        <taxon>Actinomycetota</taxon>
        <taxon>Actinomycetes</taxon>
        <taxon>Actinomycetes incertae sedis</taxon>
        <taxon>Halopolyspora</taxon>
    </lineage>
</organism>
<dbReference type="PROSITE" id="PS50043">
    <property type="entry name" value="HTH_LUXR_2"/>
    <property type="match status" value="1"/>
</dbReference>
<sequence>MRHDTEVRSVEAGAPGDLFDRTRVPELPSGVVNRSRLFHRLGEATAYPITTVTGPAGWGKTQLLTSWVRSPECSLSCAWLTVEHSDTDPRLFWPAVMSAVARARTRDRAAGGAVDSVAPVVEALLAIEEPLLLVLDDVHLFERSAVESELVRLVQHLPPQVRLVLSGRYLPTLPMARLRVEHKVYALTGKDLAFTFGESAAMLAESGVDIPEQVASVLCERTEGWSAGLRLAALSLLDGLPAEDLLHEFGGEHMEVAEYLMAEVLSRLPPDVEDFLLKTSICGRLTGDLAAELTGRDDSMELLRWMARHNLFTTAENPRQVWFRYHPMLGELLRSRLDRLGSNAVRKLHRSASSWYAAHDMPSEAFDHAVRAEDWAPAENLLGDRWLSMYLDGKLMTLRELIDRLPAERVAGSELADVRTAVGLALGDGNHNTTDSALTGAGFDSYTGPAAVPVTQRMEAAAHEPAKPAGIEKLIDEAGTESPSSAPALVVALERARLAGDLVAAVCIARRLIALSESDEYRGSATASDLQALALQQLGVTEFWAGRRTDSEAHLREALSVALDNGRAYVQLGCRGQLVGVLTPQNRITDALREADDALTLVREHGWEFTGAAAELWHALGWAAYMRGDLDLAEQYLDGASVAVRRQDAAVSTTVLLVRGLIVGLKGRKRDALAMLESAAQVMARLRARYVFADYLLVERARLRLAIGDVAEARALLEEYPDDPGGPVHLTIAKAELLASDGQPEPAIQLLDPAIRIGQGLTDQRLQAIVLLALLQLQGGNEQAAVTTAAEAIQVAAPEQLVQPFLQFGKPVARLLSAAERNGSPHRDFTDLIRARATSLWPVNAGPQLHAGGVDVEEPPTERELEVLQALDGLATLPEISAAMFVSVNTLKSHLRSLYRKLGVGSRRGAVERGRSLGLL</sequence>
<dbReference type="PANTHER" id="PTHR44688:SF16">
    <property type="entry name" value="DNA-BINDING TRANSCRIPTIONAL ACTIVATOR DEVR_DOSR"/>
    <property type="match status" value="1"/>
</dbReference>
<dbReference type="EMBL" id="QPJC01000002">
    <property type="protein sequence ID" value="RCW45874.1"/>
    <property type="molecule type" value="Genomic_DNA"/>
</dbReference>
<dbReference type="GO" id="GO:0003677">
    <property type="term" value="F:DNA binding"/>
    <property type="evidence" value="ECO:0007669"/>
    <property type="project" value="UniProtKB-KW"/>
</dbReference>
<dbReference type="InterPro" id="IPR036388">
    <property type="entry name" value="WH-like_DNA-bd_sf"/>
</dbReference>
<keyword evidence="6" id="KW-1185">Reference proteome</keyword>
<dbReference type="Pfam" id="PF25873">
    <property type="entry name" value="WHD_MalT"/>
    <property type="match status" value="1"/>
</dbReference>
<gene>
    <name evidence="5" type="ORF">DFQ14_102175</name>
</gene>